<organism evidence="1 2">
    <name type="scientific">Phyllotreta striolata</name>
    <name type="common">Striped flea beetle</name>
    <name type="synonym">Crioceris striolata</name>
    <dbReference type="NCBI Taxonomy" id="444603"/>
    <lineage>
        <taxon>Eukaryota</taxon>
        <taxon>Metazoa</taxon>
        <taxon>Ecdysozoa</taxon>
        <taxon>Arthropoda</taxon>
        <taxon>Hexapoda</taxon>
        <taxon>Insecta</taxon>
        <taxon>Pterygota</taxon>
        <taxon>Neoptera</taxon>
        <taxon>Endopterygota</taxon>
        <taxon>Coleoptera</taxon>
        <taxon>Polyphaga</taxon>
        <taxon>Cucujiformia</taxon>
        <taxon>Chrysomeloidea</taxon>
        <taxon>Chrysomelidae</taxon>
        <taxon>Galerucinae</taxon>
        <taxon>Alticini</taxon>
        <taxon>Phyllotreta</taxon>
    </lineage>
</organism>
<name>A0A9P0E065_PHYSR</name>
<keyword evidence="2" id="KW-1185">Reference proteome</keyword>
<dbReference type="Proteomes" id="UP001153712">
    <property type="component" value="Chromosome 6"/>
</dbReference>
<proteinExistence type="predicted"/>
<gene>
    <name evidence="1" type="ORF">PHYEVI_LOCUS9185</name>
</gene>
<reference evidence="1" key="1">
    <citation type="submission" date="2022-01" db="EMBL/GenBank/DDBJ databases">
        <authorList>
            <person name="King R."/>
        </authorList>
    </citation>
    <scope>NUCLEOTIDE SEQUENCE</scope>
</reference>
<evidence type="ECO:0000313" key="1">
    <source>
        <dbReference type="EMBL" id="CAH1186033.1"/>
    </source>
</evidence>
<accession>A0A9P0E065</accession>
<protein>
    <submittedName>
        <fullName evidence="1">Uncharacterized protein</fullName>
    </submittedName>
</protein>
<dbReference type="AlphaFoldDB" id="A0A9P0E065"/>
<dbReference type="EMBL" id="OU900099">
    <property type="protein sequence ID" value="CAH1186033.1"/>
    <property type="molecule type" value="Genomic_DNA"/>
</dbReference>
<evidence type="ECO:0000313" key="2">
    <source>
        <dbReference type="Proteomes" id="UP001153712"/>
    </source>
</evidence>
<sequence length="64" mass="7048">MQMSLLLKRVHGVAVFPVLALKKRLPNDCVPTERGAVAPKKGRNKADARIRLGGVVFGLRGRRQ</sequence>